<dbReference type="EMBL" id="BPLQ01008573">
    <property type="protein sequence ID" value="GIY38261.1"/>
    <property type="molecule type" value="Genomic_DNA"/>
</dbReference>
<dbReference type="Proteomes" id="UP001054837">
    <property type="component" value="Unassembled WGS sequence"/>
</dbReference>
<name>A0AAV4SZ21_9ARAC</name>
<evidence type="ECO:0000313" key="1">
    <source>
        <dbReference type="EMBL" id="GIY38261.1"/>
    </source>
</evidence>
<keyword evidence="2" id="KW-1185">Reference proteome</keyword>
<evidence type="ECO:0000313" key="2">
    <source>
        <dbReference type="Proteomes" id="UP001054837"/>
    </source>
</evidence>
<evidence type="ECO:0008006" key="3">
    <source>
        <dbReference type="Google" id="ProtNLM"/>
    </source>
</evidence>
<protein>
    <recommendedName>
        <fullName evidence="3">Secreted protein</fullName>
    </recommendedName>
</protein>
<organism evidence="1 2">
    <name type="scientific">Caerostris darwini</name>
    <dbReference type="NCBI Taxonomy" id="1538125"/>
    <lineage>
        <taxon>Eukaryota</taxon>
        <taxon>Metazoa</taxon>
        <taxon>Ecdysozoa</taxon>
        <taxon>Arthropoda</taxon>
        <taxon>Chelicerata</taxon>
        <taxon>Arachnida</taxon>
        <taxon>Araneae</taxon>
        <taxon>Araneomorphae</taxon>
        <taxon>Entelegynae</taxon>
        <taxon>Araneoidea</taxon>
        <taxon>Araneidae</taxon>
        <taxon>Caerostris</taxon>
    </lineage>
</organism>
<proteinExistence type="predicted"/>
<dbReference type="AlphaFoldDB" id="A0AAV4SZ21"/>
<accession>A0AAV4SZ21</accession>
<reference evidence="1 2" key="1">
    <citation type="submission" date="2021-06" db="EMBL/GenBank/DDBJ databases">
        <title>Caerostris darwini draft genome.</title>
        <authorList>
            <person name="Kono N."/>
            <person name="Arakawa K."/>
        </authorList>
    </citation>
    <scope>NUCLEOTIDE SEQUENCE [LARGE SCALE GENOMIC DNA]</scope>
</reference>
<gene>
    <name evidence="1" type="ORF">CDAR_107051</name>
</gene>
<comment type="caution">
    <text evidence="1">The sequence shown here is derived from an EMBL/GenBank/DDBJ whole genome shotgun (WGS) entry which is preliminary data.</text>
</comment>
<sequence length="93" mass="10188">MLLILLFFGRRKSPLFVLGPKFVTRCYLAFPTTTSGISLCLVNKDPEKTIANGTIRVIANGCLSVCHCLLCLGDVLVRFPVPPLSFPPGRHES</sequence>